<keyword evidence="1" id="KW-0175">Coiled coil</keyword>
<proteinExistence type="predicted"/>
<sequence>MRKKIILASIACILAVGSIFIFSNEQIEEAEVISEIEEIEEAAMVHRQAETEQVENKAVVHEIISDTHHLLNNITGYGNHEKYRDASSADWEKIKKELQSEANQVERALDFAEETVKEDLKNFVHITRYAADSHDHTALLYSHRIIHDVDTIYNDKQKKTFNAARISSWNGSAKKTVEKLLNRVGSDE</sequence>
<dbReference type="RefSeq" id="WP_273842186.1">
    <property type="nucleotide sequence ID" value="NZ_JAQQWT010000005.1"/>
</dbReference>
<keyword evidence="3" id="KW-1185">Reference proteome</keyword>
<name>A0ABV6NJN5_9BACI</name>
<feature type="coiled-coil region" evidence="1">
    <location>
        <begin position="88"/>
        <end position="122"/>
    </location>
</feature>
<dbReference type="EMBL" id="JBHLTR010000054">
    <property type="protein sequence ID" value="MFC0560982.1"/>
    <property type="molecule type" value="Genomic_DNA"/>
</dbReference>
<evidence type="ECO:0000313" key="3">
    <source>
        <dbReference type="Proteomes" id="UP001589833"/>
    </source>
</evidence>
<organism evidence="2 3">
    <name type="scientific">Halalkalibacter alkalisediminis</name>
    <dbReference type="NCBI Taxonomy" id="935616"/>
    <lineage>
        <taxon>Bacteria</taxon>
        <taxon>Bacillati</taxon>
        <taxon>Bacillota</taxon>
        <taxon>Bacilli</taxon>
        <taxon>Bacillales</taxon>
        <taxon>Bacillaceae</taxon>
        <taxon>Halalkalibacter</taxon>
    </lineage>
</organism>
<gene>
    <name evidence="2" type="ORF">ACFFH4_18715</name>
</gene>
<evidence type="ECO:0000256" key="1">
    <source>
        <dbReference type="SAM" id="Coils"/>
    </source>
</evidence>
<reference evidence="2 3" key="1">
    <citation type="submission" date="2024-09" db="EMBL/GenBank/DDBJ databases">
        <authorList>
            <person name="Sun Q."/>
            <person name="Mori K."/>
        </authorList>
    </citation>
    <scope>NUCLEOTIDE SEQUENCE [LARGE SCALE GENOMIC DNA]</scope>
    <source>
        <strain evidence="2 3">NCAIM B.02301</strain>
    </source>
</reference>
<protein>
    <submittedName>
        <fullName evidence="2">Uncharacterized protein</fullName>
    </submittedName>
</protein>
<accession>A0ABV6NJN5</accession>
<comment type="caution">
    <text evidence="2">The sequence shown here is derived from an EMBL/GenBank/DDBJ whole genome shotgun (WGS) entry which is preliminary data.</text>
</comment>
<evidence type="ECO:0000313" key="2">
    <source>
        <dbReference type="EMBL" id="MFC0560982.1"/>
    </source>
</evidence>
<dbReference type="Proteomes" id="UP001589833">
    <property type="component" value="Unassembled WGS sequence"/>
</dbReference>